<keyword evidence="7" id="KW-0547">Nucleotide-binding</keyword>
<organism evidence="14 15">
    <name type="scientific">Candidatus Roizmanbacteria bacterium RIFCSPLOWO2_01_FULL_38_12</name>
    <dbReference type="NCBI Taxonomy" id="1802061"/>
    <lineage>
        <taxon>Bacteria</taxon>
        <taxon>Candidatus Roizmaniibacteriota</taxon>
    </lineage>
</organism>
<gene>
    <name evidence="14" type="ORF">A3A93_01810</name>
</gene>
<dbReference type="InterPro" id="IPR006205">
    <property type="entry name" value="Mev_gal_kin"/>
</dbReference>
<evidence type="ECO:0000256" key="2">
    <source>
        <dbReference type="ARBA" id="ARBA00006495"/>
    </source>
</evidence>
<keyword evidence="10" id="KW-0460">Magnesium</keyword>
<dbReference type="PRINTS" id="PR00959">
    <property type="entry name" value="MEVGALKINASE"/>
</dbReference>
<comment type="subcellular location">
    <subcellularLocation>
        <location evidence="1">Cytoplasm</location>
    </subcellularLocation>
</comment>
<dbReference type="STRING" id="1802061.A3A93_01810"/>
<keyword evidence="9" id="KW-0067">ATP-binding</keyword>
<dbReference type="AlphaFoldDB" id="A0A1F7IYB0"/>
<evidence type="ECO:0000256" key="12">
    <source>
        <dbReference type="ARBA" id="ARBA00029438"/>
    </source>
</evidence>
<evidence type="ECO:0000313" key="14">
    <source>
        <dbReference type="EMBL" id="OGK48352.1"/>
    </source>
</evidence>
<dbReference type="InterPro" id="IPR006203">
    <property type="entry name" value="GHMP_knse_ATP-bd_CS"/>
</dbReference>
<evidence type="ECO:0000256" key="5">
    <source>
        <dbReference type="ARBA" id="ARBA00022516"/>
    </source>
</evidence>
<evidence type="ECO:0000259" key="13">
    <source>
        <dbReference type="Pfam" id="PF00288"/>
    </source>
</evidence>
<dbReference type="Pfam" id="PF00288">
    <property type="entry name" value="GHMP_kinases_N"/>
    <property type="match status" value="1"/>
</dbReference>
<protein>
    <recommendedName>
        <fullName evidence="3">mevalonate kinase</fullName>
        <ecNumber evidence="3">2.7.1.36</ecNumber>
    </recommendedName>
</protein>
<comment type="caution">
    <text evidence="14">The sequence shown here is derived from an EMBL/GenBank/DDBJ whole genome shotgun (WGS) entry which is preliminary data.</text>
</comment>
<evidence type="ECO:0000313" key="15">
    <source>
        <dbReference type="Proteomes" id="UP000177141"/>
    </source>
</evidence>
<evidence type="ECO:0000256" key="4">
    <source>
        <dbReference type="ARBA" id="ARBA00022490"/>
    </source>
</evidence>
<dbReference type="PANTHER" id="PTHR43290:SF2">
    <property type="entry name" value="MEVALONATE KINASE"/>
    <property type="match status" value="1"/>
</dbReference>
<evidence type="ECO:0000256" key="10">
    <source>
        <dbReference type="ARBA" id="ARBA00022842"/>
    </source>
</evidence>
<dbReference type="InterPro" id="IPR006204">
    <property type="entry name" value="GHMP_kinase_N_dom"/>
</dbReference>
<dbReference type="SUPFAM" id="SSF55060">
    <property type="entry name" value="GHMP Kinase, C-terminal domain"/>
    <property type="match status" value="1"/>
</dbReference>
<dbReference type="InterPro" id="IPR020568">
    <property type="entry name" value="Ribosomal_Su5_D2-typ_SF"/>
</dbReference>
<dbReference type="EC" id="2.7.1.36" evidence="3"/>
<evidence type="ECO:0000256" key="9">
    <source>
        <dbReference type="ARBA" id="ARBA00022840"/>
    </source>
</evidence>
<keyword evidence="5" id="KW-0444">Lipid biosynthesis</keyword>
<evidence type="ECO:0000256" key="7">
    <source>
        <dbReference type="ARBA" id="ARBA00022741"/>
    </source>
</evidence>
<accession>A0A1F7IYB0</accession>
<dbReference type="Gene3D" id="3.30.70.890">
    <property type="entry name" value="GHMP kinase, C-terminal domain"/>
    <property type="match status" value="1"/>
</dbReference>
<dbReference type="PROSITE" id="PS00627">
    <property type="entry name" value="GHMP_KINASES_ATP"/>
    <property type="match status" value="1"/>
</dbReference>
<dbReference type="Proteomes" id="UP000177141">
    <property type="component" value="Unassembled WGS sequence"/>
</dbReference>
<dbReference type="Gene3D" id="3.30.230.10">
    <property type="match status" value="1"/>
</dbReference>
<evidence type="ECO:0000256" key="11">
    <source>
        <dbReference type="ARBA" id="ARBA00023098"/>
    </source>
</evidence>
<dbReference type="EMBL" id="MGAL01000017">
    <property type="protein sequence ID" value="OGK48352.1"/>
    <property type="molecule type" value="Genomic_DNA"/>
</dbReference>
<keyword evidence="8 14" id="KW-0418">Kinase</keyword>
<dbReference type="SUPFAM" id="SSF54211">
    <property type="entry name" value="Ribosomal protein S5 domain 2-like"/>
    <property type="match status" value="1"/>
</dbReference>
<dbReference type="GO" id="GO:0004496">
    <property type="term" value="F:mevalonate kinase activity"/>
    <property type="evidence" value="ECO:0007669"/>
    <property type="project" value="UniProtKB-EC"/>
</dbReference>
<evidence type="ECO:0000256" key="8">
    <source>
        <dbReference type="ARBA" id="ARBA00022777"/>
    </source>
</evidence>
<dbReference type="NCBIfam" id="TIGR00549">
    <property type="entry name" value="mevalon_kin"/>
    <property type="match status" value="1"/>
</dbReference>
<dbReference type="GO" id="GO:0005829">
    <property type="term" value="C:cytosol"/>
    <property type="evidence" value="ECO:0007669"/>
    <property type="project" value="TreeGrafter"/>
</dbReference>
<evidence type="ECO:0000256" key="6">
    <source>
        <dbReference type="ARBA" id="ARBA00022679"/>
    </source>
</evidence>
<keyword evidence="11" id="KW-0443">Lipid metabolism</keyword>
<keyword evidence="6" id="KW-0808">Transferase</keyword>
<comment type="similarity">
    <text evidence="2">Belongs to the GHMP kinase family. Mevalonate kinase subfamily.</text>
</comment>
<name>A0A1F7IYB0_9BACT</name>
<dbReference type="UniPathway" id="UPA00057">
    <property type="reaction ID" value="UER00098"/>
</dbReference>
<dbReference type="InterPro" id="IPR036554">
    <property type="entry name" value="GHMP_kinase_C_sf"/>
</dbReference>
<feature type="domain" description="GHMP kinase N-terminal" evidence="13">
    <location>
        <begin position="61"/>
        <end position="145"/>
    </location>
</feature>
<dbReference type="GO" id="GO:0019287">
    <property type="term" value="P:isopentenyl diphosphate biosynthetic process, mevalonate pathway"/>
    <property type="evidence" value="ECO:0007669"/>
    <property type="project" value="UniProtKB-UniPathway"/>
</dbReference>
<proteinExistence type="inferred from homology"/>
<comment type="pathway">
    <text evidence="12">Isoprenoid biosynthesis; isopentenyl diphosphate biosynthesis via mevalonate pathway; isopentenyl diphosphate from (R)-mevalonate: step 1/3.</text>
</comment>
<dbReference type="GO" id="GO:0005524">
    <property type="term" value="F:ATP binding"/>
    <property type="evidence" value="ECO:0007669"/>
    <property type="project" value="UniProtKB-KW"/>
</dbReference>
<keyword evidence="4" id="KW-0963">Cytoplasm</keyword>
<evidence type="ECO:0000256" key="1">
    <source>
        <dbReference type="ARBA" id="ARBA00004496"/>
    </source>
</evidence>
<dbReference type="PANTHER" id="PTHR43290">
    <property type="entry name" value="MEVALONATE KINASE"/>
    <property type="match status" value="1"/>
</dbReference>
<evidence type="ECO:0000256" key="3">
    <source>
        <dbReference type="ARBA" id="ARBA00012103"/>
    </source>
</evidence>
<sequence>MKITYSAPGKIILSGEHSVVYGKPAFVTAVNLRLTVTLQDRKPNIKDKKIHEAVMKIEEIIVKYLQKKTQLKRKPFSYEYKSDIPLGRGMGSSAAFCVATVAAVLHFYTGQEHDKQVINALAYQGEKYFHGMPSGVDVSASCFGGLIFYRKEFEFLKNISALNFKIPKKIQDHLVLIDSGQTIENTGQMVSHVGKRYNENPKLMETVLYNIEKITKRMVVSIVKEDVKMFADTLSQNQTELEHLGIVSKETKKILESLVPFGTGKVTGAGGISEGSGLILFYVKNRVGWEDYAVKRKLTLLPFEQDFKGVTHI</sequence>
<reference evidence="14 15" key="1">
    <citation type="journal article" date="2016" name="Nat. Commun.">
        <title>Thousands of microbial genomes shed light on interconnected biogeochemical processes in an aquifer system.</title>
        <authorList>
            <person name="Anantharaman K."/>
            <person name="Brown C.T."/>
            <person name="Hug L.A."/>
            <person name="Sharon I."/>
            <person name="Castelle C.J."/>
            <person name="Probst A.J."/>
            <person name="Thomas B.C."/>
            <person name="Singh A."/>
            <person name="Wilkins M.J."/>
            <person name="Karaoz U."/>
            <person name="Brodie E.L."/>
            <person name="Williams K.H."/>
            <person name="Hubbard S.S."/>
            <person name="Banfield J.F."/>
        </authorList>
    </citation>
    <scope>NUCLEOTIDE SEQUENCE [LARGE SCALE GENOMIC DNA]</scope>
</reference>
<dbReference type="InterPro" id="IPR014721">
    <property type="entry name" value="Ribsml_uS5_D2-typ_fold_subgr"/>
</dbReference>